<feature type="compositionally biased region" description="Basic residues" evidence="1">
    <location>
        <begin position="139"/>
        <end position="154"/>
    </location>
</feature>
<gene>
    <name evidence="2" type="ORF">TIFTF001_016766</name>
</gene>
<evidence type="ECO:0000313" key="2">
    <source>
        <dbReference type="EMBL" id="GMN47584.1"/>
    </source>
</evidence>
<reference evidence="2" key="1">
    <citation type="submission" date="2023-07" db="EMBL/GenBank/DDBJ databases">
        <title>draft genome sequence of fig (Ficus carica).</title>
        <authorList>
            <person name="Takahashi T."/>
            <person name="Nishimura K."/>
        </authorList>
    </citation>
    <scope>NUCLEOTIDE SEQUENCE</scope>
</reference>
<sequence>MNNQRHQELLPLDPEIERTFLTRRMEQQGLAGEGEIAERVAVNMANDGQQVNVNNLLPQPVLVDDRDGAIPETQATESSSSLENLIEEYIAKNDAGVQSHDATLRSLENQIGQIANTLNEWKGAGAKGKTKSCTERAHFNPRTRRATSTRRKAGYKSAAEI</sequence>
<dbReference type="EMBL" id="BTGU01000026">
    <property type="protein sequence ID" value="GMN47584.1"/>
    <property type="molecule type" value="Genomic_DNA"/>
</dbReference>
<comment type="caution">
    <text evidence="2">The sequence shown here is derived from an EMBL/GenBank/DDBJ whole genome shotgun (WGS) entry which is preliminary data.</text>
</comment>
<feature type="region of interest" description="Disordered" evidence="1">
    <location>
        <begin position="138"/>
        <end position="161"/>
    </location>
</feature>
<name>A0AA88A840_FICCA</name>
<protein>
    <submittedName>
        <fullName evidence="2">Uncharacterized protein</fullName>
    </submittedName>
</protein>
<evidence type="ECO:0000256" key="1">
    <source>
        <dbReference type="SAM" id="MobiDB-lite"/>
    </source>
</evidence>
<organism evidence="2 3">
    <name type="scientific">Ficus carica</name>
    <name type="common">Common fig</name>
    <dbReference type="NCBI Taxonomy" id="3494"/>
    <lineage>
        <taxon>Eukaryota</taxon>
        <taxon>Viridiplantae</taxon>
        <taxon>Streptophyta</taxon>
        <taxon>Embryophyta</taxon>
        <taxon>Tracheophyta</taxon>
        <taxon>Spermatophyta</taxon>
        <taxon>Magnoliopsida</taxon>
        <taxon>eudicotyledons</taxon>
        <taxon>Gunneridae</taxon>
        <taxon>Pentapetalae</taxon>
        <taxon>rosids</taxon>
        <taxon>fabids</taxon>
        <taxon>Rosales</taxon>
        <taxon>Moraceae</taxon>
        <taxon>Ficeae</taxon>
        <taxon>Ficus</taxon>
    </lineage>
</organism>
<accession>A0AA88A840</accession>
<dbReference type="Proteomes" id="UP001187192">
    <property type="component" value="Unassembled WGS sequence"/>
</dbReference>
<keyword evidence="3" id="KW-1185">Reference proteome</keyword>
<proteinExistence type="predicted"/>
<evidence type="ECO:0000313" key="3">
    <source>
        <dbReference type="Proteomes" id="UP001187192"/>
    </source>
</evidence>
<dbReference type="AlphaFoldDB" id="A0AA88A840"/>